<evidence type="ECO:0000259" key="5">
    <source>
        <dbReference type="PROSITE" id="PS50835"/>
    </source>
</evidence>
<dbReference type="SMART" id="SM00409">
    <property type="entry name" value="IG"/>
    <property type="match status" value="2"/>
</dbReference>
<evidence type="ECO:0000256" key="1">
    <source>
        <dbReference type="ARBA" id="ARBA00022737"/>
    </source>
</evidence>
<dbReference type="Proteomes" id="UP000887566">
    <property type="component" value="Unplaced"/>
</dbReference>
<keyword evidence="6" id="KW-1185">Reference proteome</keyword>
<accession>A0A914UUA8</accession>
<evidence type="ECO:0000313" key="6">
    <source>
        <dbReference type="Proteomes" id="UP000887566"/>
    </source>
</evidence>
<evidence type="ECO:0000313" key="7">
    <source>
        <dbReference type="WBParaSite" id="PSAMB.scaffold1268size33587.g12082.t1"/>
    </source>
</evidence>
<dbReference type="SUPFAM" id="SSF48726">
    <property type="entry name" value="Immunoglobulin"/>
    <property type="match status" value="2"/>
</dbReference>
<keyword evidence="1" id="KW-0677">Repeat</keyword>
<dbReference type="Gene3D" id="2.60.40.10">
    <property type="entry name" value="Immunoglobulins"/>
    <property type="match status" value="2"/>
</dbReference>
<dbReference type="FunFam" id="2.60.40.10:FF:000032">
    <property type="entry name" value="palladin isoform X1"/>
    <property type="match status" value="1"/>
</dbReference>
<dbReference type="Pfam" id="PF02318">
    <property type="entry name" value="FYVE_2"/>
    <property type="match status" value="1"/>
</dbReference>
<dbReference type="InterPro" id="IPR013783">
    <property type="entry name" value="Ig-like_fold"/>
</dbReference>
<dbReference type="SUPFAM" id="SSF57903">
    <property type="entry name" value="FYVE/PHD zinc finger"/>
    <property type="match status" value="1"/>
</dbReference>
<dbReference type="InterPro" id="IPR013098">
    <property type="entry name" value="Ig_I-set"/>
</dbReference>
<protein>
    <submittedName>
        <fullName evidence="7">Ig-like domain-containing protein</fullName>
    </submittedName>
</protein>
<dbReference type="InterPro" id="IPR011011">
    <property type="entry name" value="Znf_FYVE_PHD"/>
</dbReference>
<feature type="compositionally biased region" description="Basic and acidic residues" evidence="4">
    <location>
        <begin position="359"/>
        <end position="368"/>
    </location>
</feature>
<dbReference type="InterPro" id="IPR013083">
    <property type="entry name" value="Znf_RING/FYVE/PHD"/>
</dbReference>
<dbReference type="InterPro" id="IPR007110">
    <property type="entry name" value="Ig-like_dom"/>
</dbReference>
<dbReference type="GO" id="GO:0004672">
    <property type="term" value="F:protein kinase activity"/>
    <property type="evidence" value="ECO:0007669"/>
    <property type="project" value="TreeGrafter"/>
</dbReference>
<evidence type="ECO:0000256" key="4">
    <source>
        <dbReference type="SAM" id="MobiDB-lite"/>
    </source>
</evidence>
<dbReference type="InterPro" id="IPR003598">
    <property type="entry name" value="Ig_sub2"/>
</dbReference>
<dbReference type="Pfam" id="PF07679">
    <property type="entry name" value="I-set"/>
    <property type="match status" value="2"/>
</dbReference>
<feature type="domain" description="Ig-like" evidence="5">
    <location>
        <begin position="394"/>
        <end position="479"/>
    </location>
</feature>
<organism evidence="6 7">
    <name type="scientific">Plectus sambesii</name>
    <dbReference type="NCBI Taxonomy" id="2011161"/>
    <lineage>
        <taxon>Eukaryota</taxon>
        <taxon>Metazoa</taxon>
        <taxon>Ecdysozoa</taxon>
        <taxon>Nematoda</taxon>
        <taxon>Chromadorea</taxon>
        <taxon>Plectida</taxon>
        <taxon>Plectina</taxon>
        <taxon>Plectoidea</taxon>
        <taxon>Plectidae</taxon>
        <taxon>Plectus</taxon>
    </lineage>
</organism>
<feature type="region of interest" description="Disordered" evidence="4">
    <location>
        <begin position="355"/>
        <end position="388"/>
    </location>
</feature>
<feature type="domain" description="Ig-like" evidence="5">
    <location>
        <begin position="493"/>
        <end position="582"/>
    </location>
</feature>
<keyword evidence="3" id="KW-0393">Immunoglobulin domain</keyword>
<dbReference type="WBParaSite" id="PSAMB.scaffold1268size33587.g12082.t1">
    <property type="protein sequence ID" value="PSAMB.scaffold1268size33587.g12082.t1"/>
    <property type="gene ID" value="PSAMB.scaffold1268size33587.g12082"/>
</dbReference>
<name>A0A914UUA8_9BILA</name>
<dbReference type="PROSITE" id="PS50835">
    <property type="entry name" value="IG_LIKE"/>
    <property type="match status" value="2"/>
</dbReference>
<dbReference type="SMART" id="SM00408">
    <property type="entry name" value="IGc2"/>
    <property type="match status" value="2"/>
</dbReference>
<evidence type="ECO:0000256" key="2">
    <source>
        <dbReference type="ARBA" id="ARBA00023157"/>
    </source>
</evidence>
<dbReference type="PANTHER" id="PTHR47633:SF8">
    <property type="entry name" value="SPEG NEIGHBOR PROTEIN"/>
    <property type="match status" value="1"/>
</dbReference>
<dbReference type="Gene3D" id="3.30.40.10">
    <property type="entry name" value="Zinc/RING finger domain, C3HC4 (zinc finger)"/>
    <property type="match status" value="1"/>
</dbReference>
<dbReference type="AlphaFoldDB" id="A0A914UUA8"/>
<dbReference type="InterPro" id="IPR041282">
    <property type="entry name" value="FYVE_2"/>
</dbReference>
<keyword evidence="2" id="KW-1015">Disulfide bond</keyword>
<dbReference type="InterPro" id="IPR003599">
    <property type="entry name" value="Ig_sub"/>
</dbReference>
<evidence type="ECO:0000256" key="3">
    <source>
        <dbReference type="ARBA" id="ARBA00023319"/>
    </source>
</evidence>
<dbReference type="PANTHER" id="PTHR47633">
    <property type="entry name" value="IMMUNOGLOBULIN"/>
    <property type="match status" value="1"/>
</dbReference>
<feature type="region of interest" description="Disordered" evidence="4">
    <location>
        <begin position="255"/>
        <end position="274"/>
    </location>
</feature>
<proteinExistence type="predicted"/>
<sequence>MAELDETEVGHLVQVTANDQQLQRDVLVELKMKESAVHELRKCRDAMTKGSNFSADVICVLCCSSFGLFNRGAQCPICAFRVCKSCRTTAGSVCSLCEQERDVRLQCEEWKLVCPFSNNSFGLCKLLAVDDKSGKSRFDWRRRARLEMHISSYIGSSIDEVNVNVKLENDRVEQERQLLARECAAYRPESKVQFIRALEAVEREVAACRLFDGTFLTHSSIISEHYDDLLSAAVVAAFMARERGKPVVSKSVTPAAVRAQADTEDTDNEPTTASDDVIRLIHERTVPLPVLDRTCLVDSDNDSALEDTDEVGSTGSLGRNWFFKDSTLRMSPIGSMRSQGIQRIPLSLQTFAKSLSSAEDDRERRQASFDDLDEQVPHTSSNAPNEAAIQGEAPSFTIAPSSVTFGTGEIAVFHSRIVGTEPIDVYWYNSSRELEDRGKTRIRSRGADHYLEIFDVDPADQGEIVCLAVNEISVSSTIAVLKVNEADIAGEEPSFSIALDNVVAKQGSNVTLSCLPIGYPVPRVTFHRNHVALHESERITIDRSDDGTWTLTISNAQVSDSGQYSVVAVNRIGNSICRAALSVMPSPTSRKPIPEMP</sequence>
<reference evidence="7" key="1">
    <citation type="submission" date="2022-11" db="UniProtKB">
        <authorList>
            <consortium name="WormBaseParasite"/>
        </authorList>
    </citation>
    <scope>IDENTIFICATION</scope>
</reference>
<dbReference type="InterPro" id="IPR036179">
    <property type="entry name" value="Ig-like_dom_sf"/>
</dbReference>